<name>A0A6A4GLA3_9AGAR</name>
<dbReference type="AlphaFoldDB" id="A0A6A4GLA3"/>
<reference evidence="1" key="1">
    <citation type="journal article" date="2019" name="Environ. Microbiol.">
        <title>Fungal ecological strategies reflected in gene transcription - a case study of two litter decomposers.</title>
        <authorList>
            <person name="Barbi F."/>
            <person name="Kohler A."/>
            <person name="Barry K."/>
            <person name="Baskaran P."/>
            <person name="Daum C."/>
            <person name="Fauchery L."/>
            <person name="Ihrmark K."/>
            <person name="Kuo A."/>
            <person name="LaButti K."/>
            <person name="Lipzen A."/>
            <person name="Morin E."/>
            <person name="Grigoriev I.V."/>
            <person name="Henrissat B."/>
            <person name="Lindahl B."/>
            <person name="Martin F."/>
        </authorList>
    </citation>
    <scope>NUCLEOTIDE SEQUENCE</scope>
    <source>
        <strain evidence="1">JB14</strain>
    </source>
</reference>
<organism evidence="1 2">
    <name type="scientific">Gymnopus androsaceus JB14</name>
    <dbReference type="NCBI Taxonomy" id="1447944"/>
    <lineage>
        <taxon>Eukaryota</taxon>
        <taxon>Fungi</taxon>
        <taxon>Dikarya</taxon>
        <taxon>Basidiomycota</taxon>
        <taxon>Agaricomycotina</taxon>
        <taxon>Agaricomycetes</taxon>
        <taxon>Agaricomycetidae</taxon>
        <taxon>Agaricales</taxon>
        <taxon>Marasmiineae</taxon>
        <taxon>Omphalotaceae</taxon>
        <taxon>Gymnopus</taxon>
    </lineage>
</organism>
<dbReference type="EMBL" id="ML769922">
    <property type="protein sequence ID" value="KAE9386004.1"/>
    <property type="molecule type" value="Genomic_DNA"/>
</dbReference>
<proteinExistence type="predicted"/>
<keyword evidence="2" id="KW-1185">Reference proteome</keyword>
<evidence type="ECO:0000313" key="2">
    <source>
        <dbReference type="Proteomes" id="UP000799118"/>
    </source>
</evidence>
<gene>
    <name evidence="1" type="ORF">BT96DRAFT_949436</name>
</gene>
<accession>A0A6A4GLA3</accession>
<dbReference type="Proteomes" id="UP000799118">
    <property type="component" value="Unassembled WGS sequence"/>
</dbReference>
<sequence length="112" mass="11670">MVVRLAVCEGSGSGDLCGVNAGSVESEEEAWVPGRGYGELLTLSGGAEGARLPEVWILFQGEGKGTWKGARMPLNGMGPGGADAGALPVPLEVEQREQPLLAERLVYHVVQP</sequence>
<evidence type="ECO:0000313" key="1">
    <source>
        <dbReference type="EMBL" id="KAE9386004.1"/>
    </source>
</evidence>
<protein>
    <submittedName>
        <fullName evidence="1">Uncharacterized protein</fullName>
    </submittedName>
</protein>